<keyword evidence="8" id="KW-0677">Repeat</keyword>
<keyword evidence="10" id="KW-0130">Cell adhesion</keyword>
<evidence type="ECO:0000256" key="5">
    <source>
        <dbReference type="ARBA" id="ARBA00022490"/>
    </source>
</evidence>
<evidence type="ECO:0000256" key="13">
    <source>
        <dbReference type="PROSITE-ProRule" id="PRU00043"/>
    </source>
</evidence>
<proteinExistence type="inferred from homology"/>
<evidence type="ECO:0000256" key="15">
    <source>
        <dbReference type="SAM" id="SignalP"/>
    </source>
</evidence>
<evidence type="ECO:0000256" key="7">
    <source>
        <dbReference type="ARBA" id="ARBA00022729"/>
    </source>
</evidence>
<dbReference type="PANTHER" id="PTHR24027">
    <property type="entry name" value="CADHERIN-23"/>
    <property type="match status" value="1"/>
</dbReference>
<dbReference type="PROSITE" id="PS00232">
    <property type="entry name" value="CADHERIN_1"/>
    <property type="match status" value="1"/>
</dbReference>
<evidence type="ECO:0000256" key="6">
    <source>
        <dbReference type="ARBA" id="ARBA00022723"/>
    </source>
</evidence>
<dbReference type="EMBL" id="OZ035827">
    <property type="protein sequence ID" value="CAL1606781.1"/>
    <property type="molecule type" value="Genomic_DNA"/>
</dbReference>
<dbReference type="InterPro" id="IPR020894">
    <property type="entry name" value="Cadherin_CS"/>
</dbReference>
<dbReference type="GO" id="GO:0034332">
    <property type="term" value="P:adherens junction organization"/>
    <property type="evidence" value="ECO:0007669"/>
    <property type="project" value="TreeGrafter"/>
</dbReference>
<sequence>MRRAALLLLLVASAALACMDTGLRRTKREELLSRSKRRWVLSTIEITEEDPGDYPKVISQMHNDQLDKGGSGHIFKISGAGVDEPPLGVFTINEQTGKVFAHKKVDREFKSVFHIKFDILDKVTKERLDKELSFDVKIQDINDNEPKFEHTKITLFIREDYEEASDYLPVRLKASDPDEPNSPNSTMTFSLVSQNPKEPPMELKTIDERTVHLMMNGCFDYDKAKRYDLVAKVQDHGTPPLSSTAQITINILDANSHLPTFQKSEYTGVVNESVTANDVVRVSVDDKDNPLTPGWRAKYYFISGNDDNNYEIVTDPKTNEGVLSVVKGLNFERTTKTSIVIGVENEEKLFHCKHNKAPPPKHSTANISLTVIDTNDPPTFDKKETRVYQKEEDPPGKVLFTPVVHDIDSDVKNIRFKILDDPANWMKIDEVTGKVSTVKKMDKESHHVNKDGIYTVLVGAVDDGEPPATGTGTLYVYLKDINDNAPTLVNATMTFCSHEYNIPVKVQDLNAVPFTETDNSQRHLDNDSRQTHKLRERQRFFEEVYQHDVDNYLPSTHLQIDCRKPPMGSISSMEVNVDVLEQMDLMDISDQEALDVFLNSGSEAEDAPLTPSLAEAEEEEEEEEEDDEEAEVVYREGVAPKRQHETKSRSKTRILSTSSGSSDTSADADTPVIQSDDEEVQVDTLLLTSLPQNREEDSEEEEEVQRRN</sequence>
<dbReference type="InterPro" id="IPR015919">
    <property type="entry name" value="Cadherin-like_sf"/>
</dbReference>
<dbReference type="SUPFAM" id="SSF49313">
    <property type="entry name" value="Cadherin-like"/>
    <property type="match status" value="4"/>
</dbReference>
<evidence type="ECO:0000259" key="16">
    <source>
        <dbReference type="PROSITE" id="PS50268"/>
    </source>
</evidence>
<feature type="compositionally biased region" description="Basic and acidic residues" evidence="14">
    <location>
        <begin position="632"/>
        <end position="648"/>
    </location>
</feature>
<keyword evidence="12" id="KW-0325">Glycoprotein</keyword>
<comment type="similarity">
    <text evidence="3">Belongs to the dysbindin family.</text>
</comment>
<dbReference type="CDD" id="cd11304">
    <property type="entry name" value="Cadherin_repeat"/>
    <property type="match status" value="4"/>
</dbReference>
<keyword evidence="11" id="KW-0472">Membrane</keyword>
<feature type="domain" description="Cadherin" evidence="16">
    <location>
        <begin position="391"/>
        <end position="488"/>
    </location>
</feature>
<dbReference type="PANTHER" id="PTHR24027:SF78">
    <property type="entry name" value="CADHERIN-LIKE PROTEIN 26"/>
    <property type="match status" value="1"/>
</dbReference>
<dbReference type="InterPro" id="IPR039808">
    <property type="entry name" value="Cadherin"/>
</dbReference>
<evidence type="ECO:0000313" key="17">
    <source>
        <dbReference type="EMBL" id="CAL1606781.1"/>
    </source>
</evidence>
<dbReference type="AlphaFoldDB" id="A0AAV2M0G4"/>
<dbReference type="FunFam" id="2.60.40.60:FF:000011">
    <property type="entry name" value="Cadherin 1"/>
    <property type="match status" value="1"/>
</dbReference>
<feature type="signal peptide" evidence="15">
    <location>
        <begin position="1"/>
        <end position="17"/>
    </location>
</feature>
<dbReference type="GO" id="GO:0000902">
    <property type="term" value="P:cell morphogenesis"/>
    <property type="evidence" value="ECO:0007669"/>
    <property type="project" value="TreeGrafter"/>
</dbReference>
<evidence type="ECO:0000256" key="4">
    <source>
        <dbReference type="ARBA" id="ARBA00022475"/>
    </source>
</evidence>
<dbReference type="InterPro" id="IPR002126">
    <property type="entry name" value="Cadherin-like_dom"/>
</dbReference>
<feature type="chain" id="PRO_5043606890" description="Cadherin domain-containing protein" evidence="15">
    <location>
        <begin position="18"/>
        <end position="708"/>
    </location>
</feature>
<name>A0AAV2M0G4_KNICA</name>
<dbReference type="GO" id="GO:0016339">
    <property type="term" value="P:calcium-dependent cell-cell adhesion via plasma membrane cell adhesion molecules"/>
    <property type="evidence" value="ECO:0007669"/>
    <property type="project" value="TreeGrafter"/>
</dbReference>
<dbReference type="GO" id="GO:0005912">
    <property type="term" value="C:adherens junction"/>
    <property type="evidence" value="ECO:0007669"/>
    <property type="project" value="TreeGrafter"/>
</dbReference>
<keyword evidence="5" id="KW-0963">Cytoplasm</keyword>
<feature type="compositionally biased region" description="Acidic residues" evidence="14">
    <location>
        <begin position="615"/>
        <end position="631"/>
    </location>
</feature>
<keyword evidence="4" id="KW-1003">Cell membrane</keyword>
<dbReference type="PROSITE" id="PS51257">
    <property type="entry name" value="PROKAR_LIPOPROTEIN"/>
    <property type="match status" value="1"/>
</dbReference>
<feature type="domain" description="Cadherin" evidence="16">
    <location>
        <begin position="149"/>
        <end position="261"/>
    </location>
</feature>
<evidence type="ECO:0000256" key="10">
    <source>
        <dbReference type="ARBA" id="ARBA00022889"/>
    </source>
</evidence>
<dbReference type="Proteomes" id="UP001497482">
    <property type="component" value="Chromosome 5"/>
</dbReference>
<dbReference type="GO" id="GO:0016342">
    <property type="term" value="C:catenin complex"/>
    <property type="evidence" value="ECO:0007669"/>
    <property type="project" value="TreeGrafter"/>
</dbReference>
<dbReference type="GO" id="GO:0007156">
    <property type="term" value="P:homophilic cell adhesion via plasma membrane adhesion molecules"/>
    <property type="evidence" value="ECO:0007669"/>
    <property type="project" value="InterPro"/>
</dbReference>
<dbReference type="PRINTS" id="PR00205">
    <property type="entry name" value="CADHERIN"/>
</dbReference>
<dbReference type="GO" id="GO:0060027">
    <property type="term" value="P:convergent extension involved in gastrulation"/>
    <property type="evidence" value="ECO:0007669"/>
    <property type="project" value="UniProtKB-ARBA"/>
</dbReference>
<dbReference type="GO" id="GO:0044331">
    <property type="term" value="P:cell-cell adhesion mediated by cadherin"/>
    <property type="evidence" value="ECO:0007669"/>
    <property type="project" value="TreeGrafter"/>
</dbReference>
<evidence type="ECO:0000256" key="11">
    <source>
        <dbReference type="ARBA" id="ARBA00023136"/>
    </source>
</evidence>
<comment type="subcellular location">
    <subcellularLocation>
        <location evidence="1">Cell membrane</location>
    </subcellularLocation>
    <subcellularLocation>
        <location evidence="2">Cytoplasm</location>
    </subcellularLocation>
</comment>
<gene>
    <name evidence="17" type="ORF">KC01_LOCUS33899</name>
</gene>
<feature type="region of interest" description="Disordered" evidence="14">
    <location>
        <begin position="602"/>
        <end position="708"/>
    </location>
</feature>
<keyword evidence="6" id="KW-0479">Metal-binding</keyword>
<keyword evidence="9 13" id="KW-0106">Calcium</keyword>
<evidence type="ECO:0000256" key="1">
    <source>
        <dbReference type="ARBA" id="ARBA00004236"/>
    </source>
</evidence>
<dbReference type="GO" id="GO:0045296">
    <property type="term" value="F:cadherin binding"/>
    <property type="evidence" value="ECO:0007669"/>
    <property type="project" value="TreeGrafter"/>
</dbReference>
<accession>A0AAV2M0G4</accession>
<feature type="compositionally biased region" description="Acidic residues" evidence="14">
    <location>
        <begin position="696"/>
        <end position="708"/>
    </location>
</feature>
<protein>
    <recommendedName>
        <fullName evidence="16">Cadherin domain-containing protein</fullName>
    </recommendedName>
</protein>
<dbReference type="Pfam" id="PF00028">
    <property type="entry name" value="Cadherin"/>
    <property type="match status" value="3"/>
</dbReference>
<dbReference type="FunFam" id="2.60.40.60:FF:000095">
    <property type="entry name" value="Cadherin 13"/>
    <property type="match status" value="1"/>
</dbReference>
<evidence type="ECO:0000256" key="8">
    <source>
        <dbReference type="ARBA" id="ARBA00022737"/>
    </source>
</evidence>
<dbReference type="GO" id="GO:0008013">
    <property type="term" value="F:beta-catenin binding"/>
    <property type="evidence" value="ECO:0007669"/>
    <property type="project" value="TreeGrafter"/>
</dbReference>
<dbReference type="GO" id="GO:0007043">
    <property type="term" value="P:cell-cell junction assembly"/>
    <property type="evidence" value="ECO:0007669"/>
    <property type="project" value="TreeGrafter"/>
</dbReference>
<dbReference type="Pfam" id="PF04440">
    <property type="entry name" value="Dysbindin"/>
    <property type="match status" value="1"/>
</dbReference>
<feature type="domain" description="Cadherin" evidence="16">
    <location>
        <begin position="262"/>
        <end position="380"/>
    </location>
</feature>
<dbReference type="PROSITE" id="PS50268">
    <property type="entry name" value="CADHERIN_2"/>
    <property type="match status" value="4"/>
</dbReference>
<dbReference type="GO" id="GO:0005509">
    <property type="term" value="F:calcium ion binding"/>
    <property type="evidence" value="ECO:0007669"/>
    <property type="project" value="UniProtKB-UniRule"/>
</dbReference>
<dbReference type="InterPro" id="IPR007531">
    <property type="entry name" value="Dysbindin"/>
</dbReference>
<dbReference type="SMART" id="SM00112">
    <property type="entry name" value="CA"/>
    <property type="match status" value="4"/>
</dbReference>
<evidence type="ECO:0000256" key="3">
    <source>
        <dbReference type="ARBA" id="ARBA00008686"/>
    </source>
</evidence>
<reference evidence="17 18" key="1">
    <citation type="submission" date="2024-04" db="EMBL/GenBank/DDBJ databases">
        <authorList>
            <person name="Waldvogel A.-M."/>
            <person name="Schoenle A."/>
        </authorList>
    </citation>
    <scope>NUCLEOTIDE SEQUENCE [LARGE SCALE GENOMIC DNA]</scope>
</reference>
<evidence type="ECO:0000256" key="14">
    <source>
        <dbReference type="SAM" id="MobiDB-lite"/>
    </source>
</evidence>
<evidence type="ECO:0000313" key="18">
    <source>
        <dbReference type="Proteomes" id="UP001497482"/>
    </source>
</evidence>
<keyword evidence="18" id="KW-1185">Reference proteome</keyword>
<dbReference type="FunFam" id="2.60.40.60:FF:000019">
    <property type="entry name" value="Cadherin 2"/>
    <property type="match status" value="1"/>
</dbReference>
<feature type="compositionally biased region" description="Low complexity" evidence="14">
    <location>
        <begin position="656"/>
        <end position="670"/>
    </location>
</feature>
<feature type="domain" description="Cadherin" evidence="16">
    <location>
        <begin position="38"/>
        <end position="148"/>
    </location>
</feature>
<dbReference type="GO" id="GO:0016477">
    <property type="term" value="P:cell migration"/>
    <property type="evidence" value="ECO:0007669"/>
    <property type="project" value="TreeGrafter"/>
</dbReference>
<evidence type="ECO:0000256" key="2">
    <source>
        <dbReference type="ARBA" id="ARBA00004496"/>
    </source>
</evidence>
<dbReference type="Gene3D" id="2.60.40.60">
    <property type="entry name" value="Cadherins"/>
    <property type="match status" value="4"/>
</dbReference>
<dbReference type="GO" id="GO:0005737">
    <property type="term" value="C:cytoplasm"/>
    <property type="evidence" value="ECO:0007669"/>
    <property type="project" value="UniProtKB-SubCell"/>
</dbReference>
<evidence type="ECO:0000256" key="9">
    <source>
        <dbReference type="ARBA" id="ARBA00022837"/>
    </source>
</evidence>
<evidence type="ECO:0000256" key="12">
    <source>
        <dbReference type="ARBA" id="ARBA00023180"/>
    </source>
</evidence>
<organism evidence="17 18">
    <name type="scientific">Knipowitschia caucasica</name>
    <name type="common">Caucasian dwarf goby</name>
    <name type="synonym">Pomatoschistus caucasicus</name>
    <dbReference type="NCBI Taxonomy" id="637954"/>
    <lineage>
        <taxon>Eukaryota</taxon>
        <taxon>Metazoa</taxon>
        <taxon>Chordata</taxon>
        <taxon>Craniata</taxon>
        <taxon>Vertebrata</taxon>
        <taxon>Euteleostomi</taxon>
        <taxon>Actinopterygii</taxon>
        <taxon>Neopterygii</taxon>
        <taxon>Teleostei</taxon>
        <taxon>Neoteleostei</taxon>
        <taxon>Acanthomorphata</taxon>
        <taxon>Gobiaria</taxon>
        <taxon>Gobiiformes</taxon>
        <taxon>Gobioidei</taxon>
        <taxon>Gobiidae</taxon>
        <taxon>Gobiinae</taxon>
        <taxon>Knipowitschia</taxon>
    </lineage>
</organism>
<keyword evidence="7 15" id="KW-0732">Signal</keyword>